<comment type="caution">
    <text evidence="1">The sequence shown here is derived from an EMBL/GenBank/DDBJ whole genome shotgun (WGS) entry which is preliminary data.</text>
</comment>
<protein>
    <submittedName>
        <fullName evidence="1">Uncharacterized protein</fullName>
    </submittedName>
</protein>
<reference evidence="1" key="1">
    <citation type="submission" date="2020-08" db="EMBL/GenBank/DDBJ databases">
        <title>Multicomponent nature underlies the extraordinary mechanical properties of spider dragline silk.</title>
        <authorList>
            <person name="Kono N."/>
            <person name="Nakamura H."/>
            <person name="Mori M."/>
            <person name="Yoshida Y."/>
            <person name="Ohtoshi R."/>
            <person name="Malay A.D."/>
            <person name="Moran D.A.P."/>
            <person name="Tomita M."/>
            <person name="Numata K."/>
            <person name="Arakawa K."/>
        </authorList>
    </citation>
    <scope>NUCLEOTIDE SEQUENCE</scope>
</reference>
<organism evidence="1 2">
    <name type="scientific">Trichonephila clavipes</name>
    <name type="common">Golden silk orbweaver</name>
    <name type="synonym">Nephila clavipes</name>
    <dbReference type="NCBI Taxonomy" id="2585209"/>
    <lineage>
        <taxon>Eukaryota</taxon>
        <taxon>Metazoa</taxon>
        <taxon>Ecdysozoa</taxon>
        <taxon>Arthropoda</taxon>
        <taxon>Chelicerata</taxon>
        <taxon>Arachnida</taxon>
        <taxon>Araneae</taxon>
        <taxon>Araneomorphae</taxon>
        <taxon>Entelegynae</taxon>
        <taxon>Araneoidea</taxon>
        <taxon>Nephilidae</taxon>
        <taxon>Trichonephila</taxon>
    </lineage>
</organism>
<name>A0A8X6V8P3_TRICX</name>
<sequence length="81" mass="9210">MSPLESECIAPQWPLVVRKEADEGQVPDYRYPLWSASVGTNPGEGFDFCFNKTIAKKFQKDLSCLDSQLLNSCKERIQKII</sequence>
<evidence type="ECO:0000313" key="2">
    <source>
        <dbReference type="Proteomes" id="UP000887159"/>
    </source>
</evidence>
<gene>
    <name evidence="1" type="ORF">TNCV_1501311</name>
</gene>
<keyword evidence="2" id="KW-1185">Reference proteome</keyword>
<accession>A0A8X6V8P3</accession>
<evidence type="ECO:0000313" key="1">
    <source>
        <dbReference type="EMBL" id="GFX98553.1"/>
    </source>
</evidence>
<dbReference type="Proteomes" id="UP000887159">
    <property type="component" value="Unassembled WGS sequence"/>
</dbReference>
<dbReference type="AlphaFoldDB" id="A0A8X6V8P3"/>
<dbReference type="EMBL" id="BMAU01021203">
    <property type="protein sequence ID" value="GFX98553.1"/>
    <property type="molecule type" value="Genomic_DNA"/>
</dbReference>
<proteinExistence type="predicted"/>